<keyword evidence="4" id="KW-0540">Nuclease</keyword>
<evidence type="ECO:0000256" key="6">
    <source>
        <dbReference type="ARBA" id="ARBA00022801"/>
    </source>
</evidence>
<dbReference type="PROSITE" id="PS50878">
    <property type="entry name" value="RT_POL"/>
    <property type="match status" value="1"/>
</dbReference>
<dbReference type="Proteomes" id="UP001140206">
    <property type="component" value="Chromosome 5"/>
</dbReference>
<dbReference type="PANTHER" id="PTHR24559">
    <property type="entry name" value="TRANSPOSON TY3-I GAG-POL POLYPROTEIN"/>
    <property type="match status" value="1"/>
</dbReference>
<dbReference type="GO" id="GO:0003964">
    <property type="term" value="F:RNA-directed DNA polymerase activity"/>
    <property type="evidence" value="ECO:0007669"/>
    <property type="project" value="UniProtKB-KW"/>
</dbReference>
<dbReference type="EMBL" id="JAMFTS010000005">
    <property type="protein sequence ID" value="KAJ4753430.1"/>
    <property type="molecule type" value="Genomic_DNA"/>
</dbReference>
<comment type="caution">
    <text evidence="10">The sequence shown here is derived from an EMBL/GenBank/DDBJ whole genome shotgun (WGS) entry which is preliminary data.</text>
</comment>
<protein>
    <submittedName>
        <fullName evidence="10">Polyprotein</fullName>
    </submittedName>
</protein>
<keyword evidence="11" id="KW-1185">Reference proteome</keyword>
<dbReference type="AlphaFoldDB" id="A0AAV8CDH3"/>
<keyword evidence="5" id="KW-0255">Endonuclease</keyword>
<feature type="region of interest" description="Disordered" evidence="8">
    <location>
        <begin position="417"/>
        <end position="445"/>
    </location>
</feature>
<dbReference type="FunFam" id="3.10.10.10:FF:000007">
    <property type="entry name" value="Retrovirus-related Pol polyprotein from transposon 17.6-like Protein"/>
    <property type="match status" value="1"/>
</dbReference>
<keyword evidence="1" id="KW-0645">Protease</keyword>
<organism evidence="10 11">
    <name type="scientific">Rhynchospora pubera</name>
    <dbReference type="NCBI Taxonomy" id="906938"/>
    <lineage>
        <taxon>Eukaryota</taxon>
        <taxon>Viridiplantae</taxon>
        <taxon>Streptophyta</taxon>
        <taxon>Embryophyta</taxon>
        <taxon>Tracheophyta</taxon>
        <taxon>Spermatophyta</taxon>
        <taxon>Magnoliopsida</taxon>
        <taxon>Liliopsida</taxon>
        <taxon>Poales</taxon>
        <taxon>Cyperaceae</taxon>
        <taxon>Cyperoideae</taxon>
        <taxon>Rhynchosporeae</taxon>
        <taxon>Rhynchospora</taxon>
    </lineage>
</organism>
<dbReference type="Pfam" id="PF00078">
    <property type="entry name" value="RVT_1"/>
    <property type="match status" value="1"/>
</dbReference>
<evidence type="ECO:0000256" key="5">
    <source>
        <dbReference type="ARBA" id="ARBA00022759"/>
    </source>
</evidence>
<dbReference type="Gene3D" id="3.10.10.10">
    <property type="entry name" value="HIV Type 1 Reverse Transcriptase, subunit A, domain 1"/>
    <property type="match status" value="1"/>
</dbReference>
<evidence type="ECO:0000313" key="10">
    <source>
        <dbReference type="EMBL" id="KAJ4753430.1"/>
    </source>
</evidence>
<dbReference type="InterPro" id="IPR005162">
    <property type="entry name" value="Retrotrans_gag_dom"/>
</dbReference>
<dbReference type="Pfam" id="PF03732">
    <property type="entry name" value="Retrotrans_gag"/>
    <property type="match status" value="1"/>
</dbReference>
<evidence type="ECO:0000256" key="4">
    <source>
        <dbReference type="ARBA" id="ARBA00022722"/>
    </source>
</evidence>
<accession>A0AAV8CDH3</accession>
<dbReference type="InterPro" id="IPR021109">
    <property type="entry name" value="Peptidase_aspartic_dom_sf"/>
</dbReference>
<dbReference type="CDD" id="cd01647">
    <property type="entry name" value="RT_LTR"/>
    <property type="match status" value="1"/>
</dbReference>
<dbReference type="PANTHER" id="PTHR24559:SF450">
    <property type="entry name" value="RNA-DIRECTED DNA POLYMERASE HOMOLOG"/>
    <property type="match status" value="1"/>
</dbReference>
<dbReference type="Gene3D" id="2.40.70.10">
    <property type="entry name" value="Acid Proteases"/>
    <property type="match status" value="1"/>
</dbReference>
<dbReference type="Gene3D" id="3.30.70.270">
    <property type="match status" value="1"/>
</dbReference>
<evidence type="ECO:0000256" key="3">
    <source>
        <dbReference type="ARBA" id="ARBA00022695"/>
    </source>
</evidence>
<dbReference type="GO" id="GO:0008233">
    <property type="term" value="F:peptidase activity"/>
    <property type="evidence" value="ECO:0007669"/>
    <property type="project" value="UniProtKB-KW"/>
</dbReference>
<name>A0AAV8CDH3_9POAL</name>
<dbReference type="GO" id="GO:0006508">
    <property type="term" value="P:proteolysis"/>
    <property type="evidence" value="ECO:0007669"/>
    <property type="project" value="UniProtKB-KW"/>
</dbReference>
<dbReference type="InterPro" id="IPR043502">
    <property type="entry name" value="DNA/RNA_pol_sf"/>
</dbReference>
<reference evidence="10" key="1">
    <citation type="submission" date="2022-08" db="EMBL/GenBank/DDBJ databases">
        <authorList>
            <person name="Marques A."/>
        </authorList>
    </citation>
    <scope>NUCLEOTIDE SEQUENCE</scope>
    <source>
        <strain evidence="10">RhyPub2mFocal</strain>
        <tissue evidence="10">Leaves</tissue>
    </source>
</reference>
<dbReference type="GO" id="GO:0004519">
    <property type="term" value="F:endonuclease activity"/>
    <property type="evidence" value="ECO:0007669"/>
    <property type="project" value="UniProtKB-KW"/>
</dbReference>
<sequence>MDDLRAKNVQLESELRKLTSEMQEMGKRQEDSVLRHEDSMKKVEENSWRMEERLAALVTNQAKQSNRGMEDRIVNIEHQLTNLTLLLEKSLTLHTDKVVHSTAQPSVTLALERGENSRPMGGMSNWADKETDGKKWEELGNLNDEEYEWVLENSKSKGTTITRTDIHKHGHVNQLPRINFPYFDGEDPINWLMDCNHYFEMYQVDDSYKTRLAVMHFSQEIKEWYKGVNKWDYPLPWTVLVEKVFTRFKGGRRQHPIEEFKRCHQVSKVEDYVKQFERIKSRVLQVTGAFSEDEFLVGFISGLREDIKGMVKLLKPPSLIDAYEYALQYEETQDSQSRRLRMGMKQNITSPNPVSKNKPVEWKKEGANTNGGYKGGNYNQNKMSLEQKRALGLCYNCHERYFPGHKCTKETVHLINEEDDEETEEEETGEEEWTEQVLKEESDNDTKVEQAIISMHSNKEKSKLSSMKFKGQIGHISICALLDSGSTHSFINPEIIKELQLPVKHTNPMVVMVANGSKMVTDTRCDALSFSLQGQPFEKDVRLLAVQGYDMVLGLDWLMGLGPMQIDWSKGKLEFKKGGKMITLQVRAEKAEIQLMHGQMNLTKEVKQGNEIFIAHLFKLNDENEPRRIIAPELREVLDHYAELFDEPKGLPPKRSIDHQIPLTPGAKPVNLRPYRYSYFQKLEIEKIVEELLNNSIIQPSTSPYASPVLLVKKKDVGWRMCIDYRRLNEATIKDKFPIPIIEDLLDELHGSRYFSKLDLRSGYHQIRMNEGDVYKTTFKTHEGHYEFLVMPFGLSNTPATFQSLMNNIFRQYLRKFILVFFDDILIYSKSMVEHKLHLQLTLEVLRKNKHV</sequence>
<keyword evidence="2" id="KW-0808">Transferase</keyword>
<feature type="region of interest" description="Disordered" evidence="8">
    <location>
        <begin position="15"/>
        <end position="39"/>
    </location>
</feature>
<keyword evidence="3" id="KW-0548">Nucleotidyltransferase</keyword>
<proteinExistence type="predicted"/>
<keyword evidence="7" id="KW-0695">RNA-directed DNA polymerase</keyword>
<evidence type="ECO:0000256" key="7">
    <source>
        <dbReference type="ARBA" id="ARBA00022918"/>
    </source>
</evidence>
<evidence type="ECO:0000256" key="8">
    <source>
        <dbReference type="SAM" id="MobiDB-lite"/>
    </source>
</evidence>
<dbReference type="SUPFAM" id="SSF50630">
    <property type="entry name" value="Acid proteases"/>
    <property type="match status" value="1"/>
</dbReference>
<dbReference type="SUPFAM" id="SSF56672">
    <property type="entry name" value="DNA/RNA polymerases"/>
    <property type="match status" value="1"/>
</dbReference>
<keyword evidence="6" id="KW-0378">Hydrolase</keyword>
<evidence type="ECO:0000256" key="2">
    <source>
        <dbReference type="ARBA" id="ARBA00022679"/>
    </source>
</evidence>
<dbReference type="InterPro" id="IPR043128">
    <property type="entry name" value="Rev_trsase/Diguanyl_cyclase"/>
</dbReference>
<dbReference type="InterPro" id="IPR000477">
    <property type="entry name" value="RT_dom"/>
</dbReference>
<evidence type="ECO:0000313" key="11">
    <source>
        <dbReference type="Proteomes" id="UP001140206"/>
    </source>
</evidence>
<dbReference type="CDD" id="cd00303">
    <property type="entry name" value="retropepsin_like"/>
    <property type="match status" value="1"/>
</dbReference>
<gene>
    <name evidence="10" type="ORF">LUZ62_087835</name>
</gene>
<feature type="compositionally biased region" description="Acidic residues" evidence="8">
    <location>
        <begin position="417"/>
        <end position="434"/>
    </location>
</feature>
<feature type="domain" description="Reverse transcriptase" evidence="9">
    <location>
        <begin position="693"/>
        <end position="852"/>
    </location>
</feature>
<dbReference type="InterPro" id="IPR053134">
    <property type="entry name" value="RNA-dir_DNA_polymerase"/>
</dbReference>
<dbReference type="Pfam" id="PF08284">
    <property type="entry name" value="RVP_2"/>
    <property type="match status" value="1"/>
</dbReference>
<evidence type="ECO:0000256" key="1">
    <source>
        <dbReference type="ARBA" id="ARBA00022670"/>
    </source>
</evidence>
<evidence type="ECO:0000259" key="9">
    <source>
        <dbReference type="PROSITE" id="PS50878"/>
    </source>
</evidence>